<protein>
    <submittedName>
        <fullName evidence="1">Uncharacterized protein</fullName>
    </submittedName>
</protein>
<dbReference type="KEGG" id="abs:AZOBR_p110123"/>
<gene>
    <name evidence="1" type="ORF">AZOBR_p110123</name>
</gene>
<evidence type="ECO:0000313" key="1">
    <source>
        <dbReference type="EMBL" id="CCC99647.1"/>
    </source>
</evidence>
<organism evidence="1 2">
    <name type="scientific">Azospirillum baldaniorum</name>
    <dbReference type="NCBI Taxonomy" id="1064539"/>
    <lineage>
        <taxon>Bacteria</taxon>
        <taxon>Pseudomonadati</taxon>
        <taxon>Pseudomonadota</taxon>
        <taxon>Alphaproteobacteria</taxon>
        <taxon>Rhodospirillales</taxon>
        <taxon>Azospirillaceae</taxon>
        <taxon>Azospirillum</taxon>
    </lineage>
</organism>
<keyword evidence="2" id="KW-1185">Reference proteome</keyword>
<geneLocation type="plasmid" evidence="1 2">
    <name>AZOBR_p1</name>
</geneLocation>
<dbReference type="EMBL" id="HE577328">
    <property type="protein sequence ID" value="CCC99647.1"/>
    <property type="molecule type" value="Genomic_DNA"/>
</dbReference>
<reference evidence="1 2" key="1">
    <citation type="journal article" date="2011" name="PLoS Genet.">
        <title>Azospirillum genomes reveal transition of bacteria from aquatic to terrestrial environments.</title>
        <authorList>
            <person name="Wisniewski-Dye F."/>
            <person name="Borziak K."/>
            <person name="Khalsa-Moyers G."/>
            <person name="Alexandre G."/>
            <person name="Sukharnikov L.O."/>
            <person name="Wuichet K."/>
            <person name="Hurst G.B."/>
            <person name="McDonald W.H."/>
            <person name="Robertson J.S."/>
            <person name="Barbe V."/>
            <person name="Calteau A."/>
            <person name="Rouy Z."/>
            <person name="Mangenot S."/>
            <person name="Prigent-Combaret C."/>
            <person name="Normand P."/>
            <person name="Boyer M."/>
            <person name="Siguier P."/>
            <person name="Dessaux Y."/>
            <person name="Elmerich C."/>
            <person name="Condemine G."/>
            <person name="Krishnen G."/>
            <person name="Kennedy I."/>
            <person name="Paterson A.H."/>
            <person name="Gonzalez V."/>
            <person name="Mavingui P."/>
            <person name="Zhulin I.B."/>
        </authorList>
    </citation>
    <scope>NUCLEOTIDE SEQUENCE [LARGE SCALE GENOMIC DNA]</scope>
    <source>
        <strain evidence="1 2">Sp245</strain>
    </source>
</reference>
<dbReference type="Proteomes" id="UP000007319">
    <property type="component" value="Plasmid AZOBR_p1"/>
</dbReference>
<keyword evidence="1" id="KW-0614">Plasmid</keyword>
<accession>A0A9P1JTS4</accession>
<sequence length="33" mass="3703">MFMPEHWTDAYIGKRVTALVEVGKLSVPRRGSA</sequence>
<dbReference type="AlphaFoldDB" id="A0A9P1JTS4"/>
<proteinExistence type="predicted"/>
<name>A0A9P1JTS4_9PROT</name>
<evidence type="ECO:0000313" key="2">
    <source>
        <dbReference type="Proteomes" id="UP000007319"/>
    </source>
</evidence>